<evidence type="ECO:0000313" key="3">
    <source>
        <dbReference type="EMBL" id="CAO94863.1"/>
    </source>
</evidence>
<dbReference type="HOGENOM" id="CLU_1892990_0_0_6"/>
<keyword evidence="3" id="KW-0614">Plasmid</keyword>
<proteinExistence type="predicted"/>
<dbReference type="AlphaFoldDB" id="B2VAW0"/>
<organism evidence="3 4">
    <name type="scientific">Erwinia tasmaniensis (strain DSM 17950 / CFBP 7177 / CIP 109463 / NCPPB 4357 / Et1/99)</name>
    <dbReference type="NCBI Taxonomy" id="465817"/>
    <lineage>
        <taxon>Bacteria</taxon>
        <taxon>Pseudomonadati</taxon>
        <taxon>Pseudomonadota</taxon>
        <taxon>Gammaproteobacteria</taxon>
        <taxon>Enterobacterales</taxon>
        <taxon>Erwiniaceae</taxon>
        <taxon>Erwinia</taxon>
    </lineage>
</organism>
<dbReference type="KEGG" id="eta:ETA_pET490210"/>
<sequence>MENAKYAALLLLFCGIAHAEDVKTFGDLDHLQSGRVFYDAQAAFNKAKMAADQPESITVSGLPGNTGEQAPQTSKLPSLEKIAGAVATLSFTDSSSSSQVRAGDSVQGGFTVVSVSMRGVVLKRNFDGHVFTLN</sequence>
<keyword evidence="4" id="KW-1185">Reference proteome</keyword>
<dbReference type="OrthoDB" id="9856669at2"/>
<dbReference type="EMBL" id="CU468131">
    <property type="protein sequence ID" value="CAO94863.1"/>
    <property type="molecule type" value="Genomic_DNA"/>
</dbReference>
<feature type="region of interest" description="Disordered" evidence="1">
    <location>
        <begin position="55"/>
        <end position="75"/>
    </location>
</feature>
<evidence type="ECO:0000256" key="1">
    <source>
        <dbReference type="SAM" id="MobiDB-lite"/>
    </source>
</evidence>
<feature type="compositionally biased region" description="Polar residues" evidence="1">
    <location>
        <begin position="66"/>
        <end position="75"/>
    </location>
</feature>
<gene>
    <name evidence="3" type="ordered locus">ETA_pET490210</name>
</gene>
<dbReference type="NCBIfam" id="TIGR03021">
    <property type="entry name" value="pilP_fam"/>
    <property type="match status" value="1"/>
</dbReference>
<feature type="signal peptide" evidence="2">
    <location>
        <begin position="1"/>
        <end position="19"/>
    </location>
</feature>
<reference evidence="3 4" key="1">
    <citation type="journal article" date="2008" name="Environ. Microbiol.">
        <title>The genome of Erwinia tasmaniensis strain Et1/99, a non-pathogenic bacterium in the genus Erwinia.</title>
        <authorList>
            <person name="Kube M."/>
            <person name="Migdoll A.M."/>
            <person name="Mueller I."/>
            <person name="Kuhl H."/>
            <person name="Beck A."/>
            <person name="Reinhardt R."/>
            <person name="Geider K."/>
        </authorList>
    </citation>
    <scope>NUCLEOTIDE SEQUENCE [LARGE SCALE GENOMIC DNA]</scope>
    <source>
        <strain evidence="4">DSM 17950 / CFBP 7177 / CIP 109463 / NCPPB 4357 / Et1/99</strain>
        <plasmid evidence="4">pET49</plasmid>
    </source>
</reference>
<evidence type="ECO:0000313" key="4">
    <source>
        <dbReference type="Proteomes" id="UP000001726"/>
    </source>
</evidence>
<keyword evidence="2" id="KW-0732">Signal</keyword>
<protein>
    <recommendedName>
        <fullName evidence="5">Type IV pilus biogenesis protein PilP</fullName>
    </recommendedName>
</protein>
<geneLocation type="plasmid" evidence="3 4">
    <name>pET49</name>
</geneLocation>
<feature type="chain" id="PRO_5002784063" description="Type IV pilus biogenesis protein PilP" evidence="2">
    <location>
        <begin position="20"/>
        <end position="134"/>
    </location>
</feature>
<dbReference type="Proteomes" id="UP000001726">
    <property type="component" value="Plasmid pET49"/>
</dbReference>
<evidence type="ECO:0008006" key="5">
    <source>
        <dbReference type="Google" id="ProtNLM"/>
    </source>
</evidence>
<name>B2VAW0_ERWT9</name>
<evidence type="ECO:0000256" key="2">
    <source>
        <dbReference type="SAM" id="SignalP"/>
    </source>
</evidence>
<accession>B2VAW0</accession>
<dbReference type="InterPro" id="IPR022753">
    <property type="entry name" value="T4SS_pilus_biogen_PilP"/>
</dbReference>
<dbReference type="RefSeq" id="WP_012443220.1">
    <property type="nucleotide sequence ID" value="NC_010697.1"/>
</dbReference>